<dbReference type="InterPro" id="IPR003609">
    <property type="entry name" value="Pan_app"/>
</dbReference>
<dbReference type="PROSITE" id="PS50026">
    <property type="entry name" value="EGF_3"/>
    <property type="match status" value="1"/>
</dbReference>
<protein>
    <recommendedName>
        <fullName evidence="2">non-specific serine/threonine protein kinase</fullName>
        <ecNumber evidence="2">2.7.11.1</ecNumber>
    </recommendedName>
</protein>
<evidence type="ECO:0000313" key="26">
    <source>
        <dbReference type="EMBL" id="KAH9320238.1"/>
    </source>
</evidence>
<dbReference type="InterPro" id="IPR017441">
    <property type="entry name" value="Protein_kinase_ATP_BS"/>
</dbReference>
<comment type="caution">
    <text evidence="20">Lacks conserved residue(s) required for the propagation of feature annotation.</text>
</comment>
<dbReference type="PROSITE" id="PS50011">
    <property type="entry name" value="PROTEIN_KINASE_DOM"/>
    <property type="match status" value="1"/>
</dbReference>
<evidence type="ECO:0000256" key="7">
    <source>
        <dbReference type="ARBA" id="ARBA00022692"/>
    </source>
</evidence>
<comment type="catalytic activity">
    <reaction evidence="18">
        <text>L-threonyl-[protein] + ATP = O-phospho-L-threonyl-[protein] + ADP + H(+)</text>
        <dbReference type="Rhea" id="RHEA:46608"/>
        <dbReference type="Rhea" id="RHEA-COMP:11060"/>
        <dbReference type="Rhea" id="RHEA-COMP:11605"/>
        <dbReference type="ChEBI" id="CHEBI:15378"/>
        <dbReference type="ChEBI" id="CHEBI:30013"/>
        <dbReference type="ChEBI" id="CHEBI:30616"/>
        <dbReference type="ChEBI" id="CHEBI:61977"/>
        <dbReference type="ChEBI" id="CHEBI:456216"/>
        <dbReference type="EC" id="2.7.11.1"/>
    </reaction>
</comment>
<keyword evidence="9" id="KW-0430">Lectin</keyword>
<evidence type="ECO:0000256" key="3">
    <source>
        <dbReference type="ARBA" id="ARBA00022527"/>
    </source>
</evidence>
<dbReference type="AlphaFoldDB" id="A0AA38LCN5"/>
<dbReference type="GO" id="GO:0004674">
    <property type="term" value="F:protein serine/threonine kinase activity"/>
    <property type="evidence" value="ECO:0007669"/>
    <property type="project" value="UniProtKB-KW"/>
</dbReference>
<evidence type="ECO:0000256" key="1">
    <source>
        <dbReference type="ARBA" id="ARBA00004479"/>
    </source>
</evidence>
<reference evidence="26 27" key="1">
    <citation type="journal article" date="2021" name="Nat. Plants">
        <title>The Taxus genome provides insights into paclitaxel biosynthesis.</title>
        <authorList>
            <person name="Xiong X."/>
            <person name="Gou J."/>
            <person name="Liao Q."/>
            <person name="Li Y."/>
            <person name="Zhou Q."/>
            <person name="Bi G."/>
            <person name="Li C."/>
            <person name="Du R."/>
            <person name="Wang X."/>
            <person name="Sun T."/>
            <person name="Guo L."/>
            <person name="Liang H."/>
            <person name="Lu P."/>
            <person name="Wu Y."/>
            <person name="Zhang Z."/>
            <person name="Ro D.K."/>
            <person name="Shang Y."/>
            <person name="Huang S."/>
            <person name="Yan J."/>
        </authorList>
    </citation>
    <scope>NUCLEOTIDE SEQUENCE [LARGE SCALE GENOMIC DNA]</scope>
    <source>
        <strain evidence="26">Ta-2019</strain>
    </source>
</reference>
<feature type="domain" description="EGF-like" evidence="24">
    <location>
        <begin position="188"/>
        <end position="228"/>
    </location>
</feature>
<keyword evidence="27" id="KW-1185">Reference proteome</keyword>
<keyword evidence="12 21" id="KW-0067">ATP-binding</keyword>
<evidence type="ECO:0000256" key="21">
    <source>
        <dbReference type="PROSITE-ProRule" id="PRU10141"/>
    </source>
</evidence>
<comment type="caution">
    <text evidence="26">The sequence shown here is derived from an EMBL/GenBank/DDBJ whole genome shotgun (WGS) entry which is preliminary data.</text>
</comment>
<dbReference type="OMA" id="IWTDGNL"/>
<dbReference type="EC" id="2.7.11.1" evidence="2"/>
<evidence type="ECO:0000256" key="8">
    <source>
        <dbReference type="ARBA" id="ARBA00022729"/>
    </source>
</evidence>
<keyword evidence="14 22" id="KW-0472">Membrane</keyword>
<keyword evidence="8" id="KW-0732">Signal</keyword>
<dbReference type="PROSITE" id="PS00108">
    <property type="entry name" value="PROTEIN_KINASE_ST"/>
    <property type="match status" value="1"/>
</dbReference>
<keyword evidence="3" id="KW-0723">Serine/threonine-protein kinase</keyword>
<keyword evidence="5" id="KW-0597">Phosphoprotein</keyword>
<keyword evidence="13 22" id="KW-1133">Transmembrane helix</keyword>
<dbReference type="PROSITE" id="PS50948">
    <property type="entry name" value="PAN"/>
    <property type="match status" value="1"/>
</dbReference>
<evidence type="ECO:0000256" key="20">
    <source>
        <dbReference type="PROSITE-ProRule" id="PRU00076"/>
    </source>
</evidence>
<evidence type="ECO:0000259" key="23">
    <source>
        <dbReference type="PROSITE" id="PS50011"/>
    </source>
</evidence>
<dbReference type="Gene3D" id="3.30.200.20">
    <property type="entry name" value="Phosphorylase Kinase, domain 1"/>
    <property type="match status" value="1"/>
</dbReference>
<keyword evidence="16" id="KW-0675">Receptor</keyword>
<feature type="domain" description="Protein kinase" evidence="23">
    <location>
        <begin position="413"/>
        <end position="686"/>
    </location>
</feature>
<evidence type="ECO:0000256" key="11">
    <source>
        <dbReference type="ARBA" id="ARBA00022777"/>
    </source>
</evidence>
<dbReference type="Gene3D" id="1.10.510.10">
    <property type="entry name" value="Transferase(Phosphotransferase) domain 1"/>
    <property type="match status" value="1"/>
</dbReference>
<keyword evidence="10 21" id="KW-0547">Nucleotide-binding</keyword>
<dbReference type="PANTHER" id="PTHR47974">
    <property type="entry name" value="OS07G0415500 PROTEIN"/>
    <property type="match status" value="1"/>
</dbReference>
<dbReference type="InterPro" id="IPR024171">
    <property type="entry name" value="SRK-like_kinase"/>
</dbReference>
<evidence type="ECO:0000256" key="17">
    <source>
        <dbReference type="ARBA" id="ARBA00023180"/>
    </source>
</evidence>
<dbReference type="InterPro" id="IPR008271">
    <property type="entry name" value="Ser/Thr_kinase_AS"/>
</dbReference>
<evidence type="ECO:0000259" key="25">
    <source>
        <dbReference type="PROSITE" id="PS50948"/>
    </source>
</evidence>
<comment type="catalytic activity">
    <reaction evidence="19">
        <text>L-seryl-[protein] + ATP = O-phospho-L-seryl-[protein] + ADP + H(+)</text>
        <dbReference type="Rhea" id="RHEA:17989"/>
        <dbReference type="Rhea" id="RHEA-COMP:9863"/>
        <dbReference type="Rhea" id="RHEA-COMP:11604"/>
        <dbReference type="ChEBI" id="CHEBI:15378"/>
        <dbReference type="ChEBI" id="CHEBI:29999"/>
        <dbReference type="ChEBI" id="CHEBI:30616"/>
        <dbReference type="ChEBI" id="CHEBI:83421"/>
        <dbReference type="ChEBI" id="CHEBI:456216"/>
        <dbReference type="EC" id="2.7.11.1"/>
    </reaction>
</comment>
<name>A0AA38LCN5_TAXCH</name>
<evidence type="ECO:0000313" key="27">
    <source>
        <dbReference type="Proteomes" id="UP000824469"/>
    </source>
</evidence>
<evidence type="ECO:0000256" key="13">
    <source>
        <dbReference type="ARBA" id="ARBA00022989"/>
    </source>
</evidence>
<evidence type="ECO:0000256" key="19">
    <source>
        <dbReference type="ARBA" id="ARBA00048679"/>
    </source>
</evidence>
<proteinExistence type="predicted"/>
<evidence type="ECO:0000256" key="4">
    <source>
        <dbReference type="ARBA" id="ARBA00022536"/>
    </source>
</evidence>
<evidence type="ECO:0000259" key="24">
    <source>
        <dbReference type="PROSITE" id="PS50026"/>
    </source>
</evidence>
<dbReference type="GO" id="GO:0048544">
    <property type="term" value="P:recognition of pollen"/>
    <property type="evidence" value="ECO:0007669"/>
    <property type="project" value="InterPro"/>
</dbReference>
<evidence type="ECO:0000256" key="2">
    <source>
        <dbReference type="ARBA" id="ARBA00012513"/>
    </source>
</evidence>
<keyword evidence="15" id="KW-1015">Disulfide bond</keyword>
<dbReference type="GO" id="GO:0005524">
    <property type="term" value="F:ATP binding"/>
    <property type="evidence" value="ECO:0007669"/>
    <property type="project" value="UniProtKB-UniRule"/>
</dbReference>
<evidence type="ECO:0000256" key="6">
    <source>
        <dbReference type="ARBA" id="ARBA00022679"/>
    </source>
</evidence>
<evidence type="ECO:0000256" key="22">
    <source>
        <dbReference type="SAM" id="Phobius"/>
    </source>
</evidence>
<dbReference type="GO" id="GO:0016020">
    <property type="term" value="C:membrane"/>
    <property type="evidence" value="ECO:0007669"/>
    <property type="project" value="UniProtKB-SubCell"/>
</dbReference>
<dbReference type="Pfam" id="PF08276">
    <property type="entry name" value="PAN_2"/>
    <property type="match status" value="1"/>
</dbReference>
<dbReference type="InterPro" id="IPR000742">
    <property type="entry name" value="EGF"/>
</dbReference>
<dbReference type="FunFam" id="3.30.200.20:FF:000059">
    <property type="entry name" value="S-receptor-like serine/threonine-protein kinase"/>
    <property type="match status" value="1"/>
</dbReference>
<dbReference type="Pfam" id="PF00069">
    <property type="entry name" value="Pkinase"/>
    <property type="match status" value="1"/>
</dbReference>
<dbReference type="FunFam" id="1.10.510.10:FF:000248">
    <property type="entry name" value="S-receptor-like kinase 5"/>
    <property type="match status" value="1"/>
</dbReference>
<dbReference type="InterPro" id="IPR000719">
    <property type="entry name" value="Prot_kinase_dom"/>
</dbReference>
<evidence type="ECO:0000256" key="10">
    <source>
        <dbReference type="ARBA" id="ARBA00022741"/>
    </source>
</evidence>
<sequence>MLRSAIGIQGRILQGKEPAEFIGLFTNILVLKGGLSAGYKKFISDKGLNDDTYNGDCVALIQVSGSGPHNSKAVQVDPARASQRLNLAENGVNSAKISEFLLVWRNSTAYWSSGKWTGNSFMCIPQMTVKYIYNFSFVNPNTPDGYFTYTILPPSNAMSRFTIDKFGEIRQYAWSYQTDNWNMFWKEPGKNCKVYGLCGPNGVCDDSDNVNNGEFCKCLGGFKPRFPLAWDSQDWSGGCVRSSSSQCKTDMFYEFGNADLGRDNNNSVFISDGVSLDSCRGLCLDNCSCIGYAYREGFNEFRVLWGDLWNLRNCSAADDDDNGMISDNSCTKNSAPVYVRIAASDLPKEDLSRKKVSPGVLIGALSGFAAFSVILALNILCWKRWKKVKNSVESFNGTTLTMFAYKDLQIATRNFLEKLGCGGFGSVYKGVLSDSIPIAVKKLERPEGGEKQFRMEVSTIGTIQHVNLVRLRGFCSEGDRRLLAYDYMPHGSLNAFLFKEKQNILDWETRYRIALGTARAIAYLHEECRNCIIHCDIKPENILLDANFNAKVSDFGLAKLIGRDFSRVLTTMRGTRGYLAPEWISGLPITAKADVYSYGMTLLEIIGGRRNIETSNVESEKWFFPPWAAKQISLGNILELVDNHLAMGIDEEEVRRAAMVAIWCIQDDEDSRPTMGTIVKMLEGVIDVLTPPIPRTLQALMDENFVAQTMNVDSEMDSLISSPSSIVVVNASKDMENGSIASMD</sequence>
<organism evidence="26 27">
    <name type="scientific">Taxus chinensis</name>
    <name type="common">Chinese yew</name>
    <name type="synonym">Taxus wallichiana var. chinensis</name>
    <dbReference type="NCBI Taxonomy" id="29808"/>
    <lineage>
        <taxon>Eukaryota</taxon>
        <taxon>Viridiplantae</taxon>
        <taxon>Streptophyta</taxon>
        <taxon>Embryophyta</taxon>
        <taxon>Tracheophyta</taxon>
        <taxon>Spermatophyta</taxon>
        <taxon>Pinopsida</taxon>
        <taxon>Pinidae</taxon>
        <taxon>Conifers II</taxon>
        <taxon>Cupressales</taxon>
        <taxon>Taxaceae</taxon>
        <taxon>Taxus</taxon>
    </lineage>
</organism>
<dbReference type="PANTHER" id="PTHR47974:SF20">
    <property type="entry name" value="RECEPTOR-LIKE SERINE_THREONINE-PROTEIN KINASE"/>
    <property type="match status" value="1"/>
</dbReference>
<keyword evidence="17" id="KW-0325">Glycoprotein</keyword>
<dbReference type="Proteomes" id="UP000824469">
    <property type="component" value="Unassembled WGS sequence"/>
</dbReference>
<keyword evidence="4 20" id="KW-0245">EGF-like domain</keyword>
<keyword evidence="6" id="KW-0808">Transferase</keyword>
<dbReference type="InterPro" id="IPR011009">
    <property type="entry name" value="Kinase-like_dom_sf"/>
</dbReference>
<feature type="domain" description="Apple" evidence="25">
    <location>
        <begin position="247"/>
        <end position="342"/>
    </location>
</feature>
<evidence type="ECO:0000256" key="16">
    <source>
        <dbReference type="ARBA" id="ARBA00023170"/>
    </source>
</evidence>
<feature type="binding site" evidence="21">
    <location>
        <position position="442"/>
    </location>
    <ligand>
        <name>ATP</name>
        <dbReference type="ChEBI" id="CHEBI:30616"/>
    </ligand>
</feature>
<evidence type="ECO:0000256" key="14">
    <source>
        <dbReference type="ARBA" id="ARBA00023136"/>
    </source>
</evidence>
<evidence type="ECO:0000256" key="5">
    <source>
        <dbReference type="ARBA" id="ARBA00022553"/>
    </source>
</evidence>
<accession>A0AA38LCN5</accession>
<keyword evidence="11" id="KW-0418">Kinase</keyword>
<evidence type="ECO:0000256" key="15">
    <source>
        <dbReference type="ARBA" id="ARBA00023157"/>
    </source>
</evidence>
<keyword evidence="7 22" id="KW-0812">Transmembrane</keyword>
<dbReference type="InterPro" id="IPR000858">
    <property type="entry name" value="S_locus_glycoprot_dom"/>
</dbReference>
<dbReference type="PIRSF" id="PIRSF000641">
    <property type="entry name" value="SRK"/>
    <property type="match status" value="1"/>
</dbReference>
<evidence type="ECO:0000256" key="12">
    <source>
        <dbReference type="ARBA" id="ARBA00022840"/>
    </source>
</evidence>
<dbReference type="Pfam" id="PF00954">
    <property type="entry name" value="S_locus_glycop"/>
    <property type="match status" value="1"/>
</dbReference>
<dbReference type="EMBL" id="JAHRHJ020000004">
    <property type="protein sequence ID" value="KAH9320238.1"/>
    <property type="molecule type" value="Genomic_DNA"/>
</dbReference>
<comment type="subcellular location">
    <subcellularLocation>
        <location evidence="1">Membrane</location>
        <topology evidence="1">Single-pass type I membrane protein</topology>
    </subcellularLocation>
</comment>
<evidence type="ECO:0000256" key="18">
    <source>
        <dbReference type="ARBA" id="ARBA00047899"/>
    </source>
</evidence>
<evidence type="ECO:0000256" key="9">
    <source>
        <dbReference type="ARBA" id="ARBA00022734"/>
    </source>
</evidence>
<dbReference type="PROSITE" id="PS00107">
    <property type="entry name" value="PROTEIN_KINASE_ATP"/>
    <property type="match status" value="1"/>
</dbReference>
<gene>
    <name evidence="26" type="ORF">KI387_022007</name>
</gene>
<dbReference type="SUPFAM" id="SSF56112">
    <property type="entry name" value="Protein kinase-like (PK-like)"/>
    <property type="match status" value="1"/>
</dbReference>
<dbReference type="GO" id="GO:0030246">
    <property type="term" value="F:carbohydrate binding"/>
    <property type="evidence" value="ECO:0007669"/>
    <property type="project" value="UniProtKB-KW"/>
</dbReference>
<dbReference type="CDD" id="cd14066">
    <property type="entry name" value="STKc_IRAK"/>
    <property type="match status" value="1"/>
</dbReference>
<feature type="transmembrane region" description="Helical" evidence="22">
    <location>
        <begin position="360"/>
        <end position="381"/>
    </location>
</feature>
<dbReference type="SMART" id="SM00220">
    <property type="entry name" value="S_TKc"/>
    <property type="match status" value="1"/>
</dbReference>